<dbReference type="InterPro" id="IPR050138">
    <property type="entry name" value="DHOase/Allantoinase_Hydrolase"/>
</dbReference>
<dbReference type="CDD" id="cd01317">
    <property type="entry name" value="DHOase_IIa"/>
    <property type="match status" value="1"/>
</dbReference>
<evidence type="ECO:0000256" key="1">
    <source>
        <dbReference type="ARBA" id="ARBA00002368"/>
    </source>
</evidence>
<feature type="binding site" evidence="6">
    <location>
        <position position="151"/>
    </location>
    <ligand>
        <name>Zn(2+)</name>
        <dbReference type="ChEBI" id="CHEBI:29105"/>
        <label>1</label>
    </ligand>
</feature>
<accession>A0A4U1D934</accession>
<feature type="binding site" evidence="6">
    <location>
        <position position="93"/>
    </location>
    <ligand>
        <name>substrate</name>
    </ligand>
</feature>
<keyword evidence="3 6" id="KW-0479">Metal-binding</keyword>
<evidence type="ECO:0000313" key="8">
    <source>
        <dbReference type="EMBL" id="TKC18598.1"/>
    </source>
</evidence>
<dbReference type="SUPFAM" id="SSF51338">
    <property type="entry name" value="Composite domain of metallo-dependent hydrolases"/>
    <property type="match status" value="1"/>
</dbReference>
<feature type="binding site" evidence="6">
    <location>
        <position position="61"/>
    </location>
    <ligand>
        <name>Zn(2+)</name>
        <dbReference type="ChEBI" id="CHEBI:29105"/>
        <label>1</label>
    </ligand>
</feature>
<comment type="function">
    <text evidence="1 6">Catalyzes the reversible cyclization of carbamoyl aspartate to dihydroorotate.</text>
</comment>
<feature type="binding site" evidence="6">
    <location>
        <position position="59"/>
    </location>
    <ligand>
        <name>Zn(2+)</name>
        <dbReference type="ChEBI" id="CHEBI:29105"/>
        <label>1</label>
    </ligand>
</feature>
<comment type="pathway">
    <text evidence="6">Pyrimidine metabolism; UMP biosynthesis via de novo pathway; (S)-dihydroorotate from bicarbonate: step 3/3.</text>
</comment>
<evidence type="ECO:0000256" key="2">
    <source>
        <dbReference type="ARBA" id="ARBA00010286"/>
    </source>
</evidence>
<dbReference type="HAMAP" id="MF_00220_B">
    <property type="entry name" value="PyrC_classI_B"/>
    <property type="match status" value="1"/>
</dbReference>
<dbReference type="GO" id="GO:0004038">
    <property type="term" value="F:allantoinase activity"/>
    <property type="evidence" value="ECO:0007669"/>
    <property type="project" value="TreeGrafter"/>
</dbReference>
<feature type="binding site" evidence="6">
    <location>
        <begin position="61"/>
        <end position="63"/>
    </location>
    <ligand>
        <name>substrate</name>
    </ligand>
</feature>
<dbReference type="InterPro" id="IPR011059">
    <property type="entry name" value="Metal-dep_hydrolase_composite"/>
</dbReference>
<dbReference type="GO" id="GO:0044205">
    <property type="term" value="P:'de novo' UMP biosynthetic process"/>
    <property type="evidence" value="ECO:0007669"/>
    <property type="project" value="UniProtKB-UniRule"/>
</dbReference>
<gene>
    <name evidence="6" type="primary">pyrC</name>
    <name evidence="8" type="ORF">FA727_03315</name>
</gene>
<evidence type="ECO:0000256" key="4">
    <source>
        <dbReference type="ARBA" id="ARBA00022801"/>
    </source>
</evidence>
<dbReference type="EC" id="3.5.2.3" evidence="6"/>
<dbReference type="Gene3D" id="3.20.20.140">
    <property type="entry name" value="Metal-dependent hydrolases"/>
    <property type="match status" value="1"/>
</dbReference>
<dbReference type="PANTHER" id="PTHR43668">
    <property type="entry name" value="ALLANTOINASE"/>
    <property type="match status" value="1"/>
</dbReference>
<feature type="active site" evidence="6">
    <location>
        <position position="304"/>
    </location>
</feature>
<dbReference type="SUPFAM" id="SSF51556">
    <property type="entry name" value="Metallo-dependent hydrolases"/>
    <property type="match status" value="1"/>
</dbReference>
<feature type="binding site" evidence="6">
    <location>
        <begin position="322"/>
        <end position="323"/>
    </location>
    <ligand>
        <name>substrate</name>
    </ligand>
</feature>
<dbReference type="PANTHER" id="PTHR43668:SF2">
    <property type="entry name" value="ALLANTOINASE"/>
    <property type="match status" value="1"/>
</dbReference>
<evidence type="ECO:0000259" key="7">
    <source>
        <dbReference type="Pfam" id="PF12890"/>
    </source>
</evidence>
<feature type="binding site" evidence="6">
    <location>
        <position position="304"/>
    </location>
    <ligand>
        <name>Zn(2+)</name>
        <dbReference type="ChEBI" id="CHEBI:29105"/>
        <label>1</label>
    </ligand>
</feature>
<keyword evidence="9" id="KW-1185">Reference proteome</keyword>
<sequence length="428" mass="46766">MSIIIKNGQLLTNEGAIEQQDIFIENGIIEEIGASITREAKEVIDAKGLLVVPGLIDLHVHLREPGGEKKETIATGTLAAAKGGFTTIAPMPNTRPVPDTKEQLQWLNQRIEETASVRVLPYASITVRELGQELTNFEELKEAGAFAFTDDGVGVQNASMMLEAMKRASAINMPVVAHCEENTLINKGAVHEGDFSKKYGINGIPSVCESVHIARDVLLAEAADCHYHVCHISTKESVRVVRDAKRAGIKVTAEVTPHHLLLCEDDIPGLDTNYKMNPPLRSREDREALIEGLLDGTIDFIATDHAPHTAEEKAEGMQLAPFGIVGLETAFPLLYTYFVKDGILTLKQLVDFLTIKPAEAFDLSYGKLEVGKEADITLIDLQHVEKIVPETFVSKGKNTPFGDWECAGWPQLTIASGKIVWSREGVTA</sequence>
<dbReference type="GO" id="GO:0005737">
    <property type="term" value="C:cytoplasm"/>
    <property type="evidence" value="ECO:0007669"/>
    <property type="project" value="TreeGrafter"/>
</dbReference>
<dbReference type="RefSeq" id="WP_136829300.1">
    <property type="nucleotide sequence ID" value="NZ_SWBM01000001.1"/>
</dbReference>
<dbReference type="OrthoDB" id="9765462at2"/>
<dbReference type="NCBIfam" id="NF006837">
    <property type="entry name" value="PRK09357.1-2"/>
    <property type="match status" value="1"/>
</dbReference>
<feature type="binding site" evidence="6">
    <location>
        <position position="151"/>
    </location>
    <ligand>
        <name>Zn(2+)</name>
        <dbReference type="ChEBI" id="CHEBI:29105"/>
        <label>2</label>
    </ligand>
</feature>
<dbReference type="EMBL" id="SWBM01000001">
    <property type="protein sequence ID" value="TKC18598.1"/>
    <property type="molecule type" value="Genomic_DNA"/>
</dbReference>
<dbReference type="NCBIfam" id="TIGR00857">
    <property type="entry name" value="pyrC_multi"/>
    <property type="match status" value="1"/>
</dbReference>
<name>A0A4U1D934_9BACI</name>
<keyword evidence="5 6" id="KW-0665">Pyrimidine biosynthesis</keyword>
<evidence type="ECO:0000256" key="5">
    <source>
        <dbReference type="ARBA" id="ARBA00022975"/>
    </source>
</evidence>
<dbReference type="GO" id="GO:0006145">
    <property type="term" value="P:purine nucleobase catabolic process"/>
    <property type="evidence" value="ECO:0007669"/>
    <property type="project" value="TreeGrafter"/>
</dbReference>
<feature type="binding site" evidence="6">
    <location>
        <position position="178"/>
    </location>
    <ligand>
        <name>Zn(2+)</name>
        <dbReference type="ChEBI" id="CHEBI:29105"/>
        <label>2</label>
    </ligand>
</feature>
<keyword evidence="4 6" id="KW-0378">Hydrolase</keyword>
<reference evidence="8 9" key="1">
    <citation type="journal article" date="2011" name="J. Microbiol.">
        <title>Bacillus kyonggiensis sp. nov., isolated from soil of a lettuce field.</title>
        <authorList>
            <person name="Dong K."/>
            <person name="Lee S."/>
        </authorList>
    </citation>
    <scope>NUCLEOTIDE SEQUENCE [LARGE SCALE GENOMIC DNA]</scope>
    <source>
        <strain evidence="8 9">NB22</strain>
    </source>
</reference>
<dbReference type="InterPro" id="IPR024403">
    <property type="entry name" value="DHOase_cat"/>
</dbReference>
<dbReference type="GO" id="GO:0008270">
    <property type="term" value="F:zinc ion binding"/>
    <property type="evidence" value="ECO:0007669"/>
    <property type="project" value="UniProtKB-UniRule"/>
</dbReference>
<proteinExistence type="inferred from homology"/>
<dbReference type="InterPro" id="IPR004722">
    <property type="entry name" value="DHOase"/>
</dbReference>
<comment type="similarity">
    <text evidence="2 6">Belongs to the metallo-dependent hydrolases superfamily. DHOase family. Class I DHOase subfamily.</text>
</comment>
<protein>
    <recommendedName>
        <fullName evidence="6">Dihydroorotase</fullName>
        <shortName evidence="6">DHOase</shortName>
        <ecNumber evidence="6">3.5.2.3</ecNumber>
    </recommendedName>
</protein>
<comment type="catalytic activity">
    <reaction evidence="6">
        <text>(S)-dihydroorotate + H2O = N-carbamoyl-L-aspartate + H(+)</text>
        <dbReference type="Rhea" id="RHEA:24296"/>
        <dbReference type="ChEBI" id="CHEBI:15377"/>
        <dbReference type="ChEBI" id="CHEBI:15378"/>
        <dbReference type="ChEBI" id="CHEBI:30864"/>
        <dbReference type="ChEBI" id="CHEBI:32814"/>
        <dbReference type="EC" id="3.5.2.3"/>
    </reaction>
</comment>
<comment type="cofactor">
    <cofactor evidence="6">
        <name>Zn(2+)</name>
        <dbReference type="ChEBI" id="CHEBI:29105"/>
    </cofactor>
    <text evidence="6">Binds 2 Zn(2+) ions per subunit.</text>
</comment>
<evidence type="ECO:0000313" key="9">
    <source>
        <dbReference type="Proteomes" id="UP000307756"/>
    </source>
</evidence>
<evidence type="ECO:0000256" key="6">
    <source>
        <dbReference type="HAMAP-Rule" id="MF_00220"/>
    </source>
</evidence>
<dbReference type="Pfam" id="PF12890">
    <property type="entry name" value="DHOase"/>
    <property type="match status" value="1"/>
</dbReference>
<dbReference type="UniPathway" id="UPA00070">
    <property type="reaction ID" value="UER00117"/>
</dbReference>
<feature type="binding site" evidence="6">
    <location>
        <position position="231"/>
    </location>
    <ligand>
        <name>Zn(2+)</name>
        <dbReference type="ChEBI" id="CHEBI:29105"/>
        <label>2</label>
    </ligand>
</feature>
<dbReference type="GO" id="GO:0004151">
    <property type="term" value="F:dihydroorotase activity"/>
    <property type="evidence" value="ECO:0007669"/>
    <property type="project" value="UniProtKB-UniRule"/>
</dbReference>
<dbReference type="InterPro" id="IPR002195">
    <property type="entry name" value="Dihydroorotase_CS"/>
</dbReference>
<dbReference type="AlphaFoldDB" id="A0A4U1D934"/>
<evidence type="ECO:0000256" key="3">
    <source>
        <dbReference type="ARBA" id="ARBA00022723"/>
    </source>
</evidence>
<dbReference type="PROSITE" id="PS00482">
    <property type="entry name" value="DIHYDROOROTASE_1"/>
    <property type="match status" value="1"/>
</dbReference>
<organism evidence="8 9">
    <name type="scientific">Robertmurraya kyonggiensis</name>
    <dbReference type="NCBI Taxonomy" id="1037680"/>
    <lineage>
        <taxon>Bacteria</taxon>
        <taxon>Bacillati</taxon>
        <taxon>Bacillota</taxon>
        <taxon>Bacilli</taxon>
        <taxon>Bacillales</taxon>
        <taxon>Bacillaceae</taxon>
        <taxon>Robertmurraya</taxon>
    </lineage>
</organism>
<dbReference type="Gene3D" id="2.30.40.10">
    <property type="entry name" value="Urease, subunit C, domain 1"/>
    <property type="match status" value="1"/>
</dbReference>
<dbReference type="PROSITE" id="PS00483">
    <property type="entry name" value="DIHYDROOROTASE_2"/>
    <property type="match status" value="1"/>
</dbReference>
<feature type="domain" description="Dihydroorotase catalytic" evidence="7">
    <location>
        <begin position="49"/>
        <end position="237"/>
    </location>
</feature>
<feature type="binding site" evidence="6">
    <location>
        <position position="277"/>
    </location>
    <ligand>
        <name>substrate</name>
    </ligand>
</feature>
<dbReference type="InterPro" id="IPR032466">
    <property type="entry name" value="Metal_Hydrolase"/>
</dbReference>
<keyword evidence="6" id="KW-0862">Zinc</keyword>
<feature type="binding site" evidence="6">
    <location>
        <position position="308"/>
    </location>
    <ligand>
        <name>substrate</name>
    </ligand>
</feature>
<comment type="caution">
    <text evidence="8">The sequence shown here is derived from an EMBL/GenBank/DDBJ whole genome shotgun (WGS) entry which is preliminary data.</text>
</comment>
<dbReference type="Proteomes" id="UP000307756">
    <property type="component" value="Unassembled WGS sequence"/>
</dbReference>